<sequence length="218" mass="23633">MDDGDAAFEEGKFSPVTEITPPLIPEDLKTAIKNGKVRAPTHIISTISDDRGDEPCYAGVPMSTIIEQGYGVGDVISLLWFKRSLPRYCTQFIEICVMLCADHGPCVSGAHNSIVTARAGKDLVSSLVSVDFSSLWRWKIRLDASVMLSKGNESLLIPDNAQVISSSVVDRCPHRSEIQSVAHAEGEDDCLILGTVDSYGHLIVSRLDIVADGNFTIL</sequence>
<comment type="caution">
    <text evidence="1">The sequence shown here is derived from an EMBL/GenBank/DDBJ whole genome shotgun (WGS) entry which is preliminary data.</text>
</comment>
<dbReference type="Proteomes" id="UP000251960">
    <property type="component" value="Chromosome 8"/>
</dbReference>
<dbReference type="InterPro" id="IPR002020">
    <property type="entry name" value="Citrate_synthase"/>
</dbReference>
<reference evidence="1 2" key="1">
    <citation type="journal article" date="2018" name="Nat. Genet.">
        <title>Extensive intraspecific gene order and gene structural variations between Mo17 and other maize genomes.</title>
        <authorList>
            <person name="Sun S."/>
            <person name="Zhou Y."/>
            <person name="Chen J."/>
            <person name="Shi J."/>
            <person name="Zhao H."/>
            <person name="Zhao H."/>
            <person name="Song W."/>
            <person name="Zhang M."/>
            <person name="Cui Y."/>
            <person name="Dong X."/>
            <person name="Liu H."/>
            <person name="Ma X."/>
            <person name="Jiao Y."/>
            <person name="Wang B."/>
            <person name="Wei X."/>
            <person name="Stein J.C."/>
            <person name="Glaubitz J.C."/>
            <person name="Lu F."/>
            <person name="Yu G."/>
            <person name="Liang C."/>
            <person name="Fengler K."/>
            <person name="Li B."/>
            <person name="Rafalski A."/>
            <person name="Schnable P.S."/>
            <person name="Ware D.H."/>
            <person name="Buckler E.S."/>
            <person name="Lai J."/>
        </authorList>
    </citation>
    <scope>NUCLEOTIDE SEQUENCE [LARGE SCALE GENOMIC DNA]</scope>
    <source>
        <strain evidence="2">cv. Missouri 17</strain>
        <tissue evidence="1">Seedling</tissue>
    </source>
</reference>
<proteinExistence type="predicted"/>
<evidence type="ECO:0000313" key="1">
    <source>
        <dbReference type="EMBL" id="PWZ11675.1"/>
    </source>
</evidence>
<protein>
    <submittedName>
        <fullName evidence="1">ATP-citrate synthase beta chain protein 1</fullName>
    </submittedName>
</protein>
<dbReference type="InterPro" id="IPR036969">
    <property type="entry name" value="Citrate_synthase_sf"/>
</dbReference>
<dbReference type="GO" id="GO:0046912">
    <property type="term" value="F:acyltransferase activity, acyl groups converted into alkyl on transfer"/>
    <property type="evidence" value="ECO:0007669"/>
    <property type="project" value="InterPro"/>
</dbReference>
<organism evidence="1 2">
    <name type="scientific">Zea mays</name>
    <name type="common">Maize</name>
    <dbReference type="NCBI Taxonomy" id="4577"/>
    <lineage>
        <taxon>Eukaryota</taxon>
        <taxon>Viridiplantae</taxon>
        <taxon>Streptophyta</taxon>
        <taxon>Embryophyta</taxon>
        <taxon>Tracheophyta</taxon>
        <taxon>Spermatophyta</taxon>
        <taxon>Magnoliopsida</taxon>
        <taxon>Liliopsida</taxon>
        <taxon>Poales</taxon>
        <taxon>Poaceae</taxon>
        <taxon>PACMAD clade</taxon>
        <taxon>Panicoideae</taxon>
        <taxon>Andropogonodae</taxon>
        <taxon>Andropogoneae</taxon>
        <taxon>Tripsacinae</taxon>
        <taxon>Zea</taxon>
    </lineage>
</organism>
<dbReference type="AlphaFoldDB" id="A0A3L6DSU9"/>
<accession>A0A3L6DSU9</accession>
<gene>
    <name evidence="1" type="primary">ACLB-1_1</name>
    <name evidence="1" type="ORF">Zm00014a_021642</name>
</gene>
<evidence type="ECO:0000313" key="2">
    <source>
        <dbReference type="Proteomes" id="UP000251960"/>
    </source>
</evidence>
<dbReference type="PANTHER" id="PTHR23118">
    <property type="entry name" value="ATP-CITRATE SYNTHASE"/>
    <property type="match status" value="1"/>
</dbReference>
<name>A0A3L6DSU9_MAIZE</name>
<dbReference type="EMBL" id="NCVQ01000009">
    <property type="protein sequence ID" value="PWZ11675.1"/>
    <property type="molecule type" value="Genomic_DNA"/>
</dbReference>
<dbReference type="SUPFAM" id="SSF48256">
    <property type="entry name" value="Citrate synthase"/>
    <property type="match status" value="1"/>
</dbReference>
<dbReference type="PANTHER" id="PTHR23118:SF42">
    <property type="entry name" value="ATP-CITRATE SYNTHASE"/>
    <property type="match status" value="1"/>
</dbReference>
<dbReference type="ExpressionAtlas" id="A0A3L6DSU9">
    <property type="expression patterns" value="baseline and differential"/>
</dbReference>